<dbReference type="HOGENOM" id="CLU_2797958_0_0_1"/>
<evidence type="ECO:0000313" key="2">
    <source>
        <dbReference type="EnsemblPlants" id="OBART04G09040.1"/>
    </source>
</evidence>
<reference evidence="2" key="2">
    <citation type="submission" date="2015-03" db="UniProtKB">
        <authorList>
            <consortium name="EnsemblPlants"/>
        </authorList>
    </citation>
    <scope>IDENTIFICATION</scope>
</reference>
<dbReference type="PaxDb" id="65489-OBART04G09040.1"/>
<dbReference type="AlphaFoldDB" id="A0A0D3FUP0"/>
<keyword evidence="3" id="KW-1185">Reference proteome</keyword>
<feature type="region of interest" description="Disordered" evidence="1">
    <location>
        <begin position="1"/>
        <end position="68"/>
    </location>
</feature>
<protein>
    <submittedName>
        <fullName evidence="2">Uncharacterized protein</fullName>
    </submittedName>
</protein>
<reference evidence="2" key="1">
    <citation type="journal article" date="2009" name="Rice">
        <title>De Novo Next Generation Sequencing of Plant Genomes.</title>
        <authorList>
            <person name="Rounsley S."/>
            <person name="Marri P.R."/>
            <person name="Yu Y."/>
            <person name="He R."/>
            <person name="Sisneros N."/>
            <person name="Goicoechea J.L."/>
            <person name="Lee S.J."/>
            <person name="Angelova A."/>
            <person name="Kudrna D."/>
            <person name="Luo M."/>
            <person name="Affourtit J."/>
            <person name="Desany B."/>
            <person name="Knight J."/>
            <person name="Niazi F."/>
            <person name="Egholm M."/>
            <person name="Wing R.A."/>
        </authorList>
    </citation>
    <scope>NUCLEOTIDE SEQUENCE [LARGE SCALE GENOMIC DNA]</scope>
    <source>
        <strain evidence="2">cv. IRGC 105608</strain>
    </source>
</reference>
<evidence type="ECO:0000256" key="1">
    <source>
        <dbReference type="SAM" id="MobiDB-lite"/>
    </source>
</evidence>
<proteinExistence type="predicted"/>
<name>A0A0D3FUP0_9ORYZ</name>
<dbReference type="Proteomes" id="UP000026960">
    <property type="component" value="Chromosome 4"/>
</dbReference>
<accession>A0A0D3FUP0</accession>
<dbReference type="EnsemblPlants" id="OBART04G09040.1">
    <property type="protein sequence ID" value="OBART04G09040.1"/>
    <property type="gene ID" value="OBART04G09040"/>
</dbReference>
<dbReference type="Gramene" id="OBART04G09040.1">
    <property type="protein sequence ID" value="OBART04G09040.1"/>
    <property type="gene ID" value="OBART04G09040"/>
</dbReference>
<organism evidence="2">
    <name type="scientific">Oryza barthii</name>
    <dbReference type="NCBI Taxonomy" id="65489"/>
    <lineage>
        <taxon>Eukaryota</taxon>
        <taxon>Viridiplantae</taxon>
        <taxon>Streptophyta</taxon>
        <taxon>Embryophyta</taxon>
        <taxon>Tracheophyta</taxon>
        <taxon>Spermatophyta</taxon>
        <taxon>Magnoliopsida</taxon>
        <taxon>Liliopsida</taxon>
        <taxon>Poales</taxon>
        <taxon>Poaceae</taxon>
        <taxon>BOP clade</taxon>
        <taxon>Oryzoideae</taxon>
        <taxon>Oryzeae</taxon>
        <taxon>Oryzinae</taxon>
        <taxon>Oryza</taxon>
    </lineage>
</organism>
<feature type="compositionally biased region" description="Basic and acidic residues" evidence="1">
    <location>
        <begin position="12"/>
        <end position="22"/>
    </location>
</feature>
<evidence type="ECO:0000313" key="3">
    <source>
        <dbReference type="Proteomes" id="UP000026960"/>
    </source>
</evidence>
<sequence length="68" mass="7152">MAAASSQRGGSGRKEDPSEERGSFFAGAAAWTGGVDGKEGPFPRRSREKGAEAEPSSLFRTGRQHLEG</sequence>